<dbReference type="AlphaFoldDB" id="A0A151JVK3"/>
<name>A0A151JVK3_9HYME</name>
<organism evidence="1 2">
    <name type="scientific">Trachymyrmex septentrionalis</name>
    <dbReference type="NCBI Taxonomy" id="34720"/>
    <lineage>
        <taxon>Eukaryota</taxon>
        <taxon>Metazoa</taxon>
        <taxon>Ecdysozoa</taxon>
        <taxon>Arthropoda</taxon>
        <taxon>Hexapoda</taxon>
        <taxon>Insecta</taxon>
        <taxon>Pterygota</taxon>
        <taxon>Neoptera</taxon>
        <taxon>Endopterygota</taxon>
        <taxon>Hymenoptera</taxon>
        <taxon>Apocrita</taxon>
        <taxon>Aculeata</taxon>
        <taxon>Formicoidea</taxon>
        <taxon>Formicidae</taxon>
        <taxon>Myrmicinae</taxon>
        <taxon>Trachymyrmex</taxon>
    </lineage>
</organism>
<dbReference type="STRING" id="34720.A0A151JVK3"/>
<dbReference type="Proteomes" id="UP000078541">
    <property type="component" value="Unassembled WGS sequence"/>
</dbReference>
<keyword evidence="2" id="KW-1185">Reference proteome</keyword>
<dbReference type="EMBL" id="KQ981699">
    <property type="protein sequence ID" value="KYN37528.1"/>
    <property type="molecule type" value="Genomic_DNA"/>
</dbReference>
<sequence length="126" mass="13662">MNQSTCIKCKRFILRKCPCSFCGADNGLRLANDCNPIVATGNDRLEPILETFNARMVEFDGVLQRLGDVEDATNRLAAATDGLFTDLVAMSARQVILEERFARLQGKVRAGPATSAGSSYALTDVC</sequence>
<gene>
    <name evidence="1" type="ORF">ALC56_08105</name>
</gene>
<reference evidence="1 2" key="1">
    <citation type="submission" date="2016-03" db="EMBL/GenBank/DDBJ databases">
        <title>Trachymyrmex septentrionalis WGS genome.</title>
        <authorList>
            <person name="Nygaard S."/>
            <person name="Hu H."/>
            <person name="Boomsma J."/>
            <person name="Zhang G."/>
        </authorList>
    </citation>
    <scope>NUCLEOTIDE SEQUENCE [LARGE SCALE GENOMIC DNA]</scope>
    <source>
        <strain evidence="1">Tsep2-gDNA-1</strain>
        <tissue evidence="1">Whole body</tissue>
    </source>
</reference>
<evidence type="ECO:0000313" key="2">
    <source>
        <dbReference type="Proteomes" id="UP000078541"/>
    </source>
</evidence>
<protein>
    <submittedName>
        <fullName evidence="1">Uncharacterized protein</fullName>
    </submittedName>
</protein>
<proteinExistence type="predicted"/>
<accession>A0A151JVK3</accession>
<evidence type="ECO:0000313" key="1">
    <source>
        <dbReference type="EMBL" id="KYN37528.1"/>
    </source>
</evidence>